<evidence type="ECO:0000256" key="10">
    <source>
        <dbReference type="RuleBase" id="RU364116"/>
    </source>
</evidence>
<comment type="cofactor">
    <cofactor evidence="1">
        <name>[4Fe-4S] cluster</name>
        <dbReference type="ChEBI" id="CHEBI:49883"/>
    </cofactor>
</comment>
<keyword evidence="9 10" id="KW-0143">Chaperone</keyword>
<keyword evidence="8 10" id="KW-0411">Iron-sulfur</keyword>
<dbReference type="SFLD" id="SFLDF00562">
    <property type="entry name" value="HemN-like__clustered_with_heat"/>
    <property type="match status" value="1"/>
</dbReference>
<dbReference type="InterPro" id="IPR034505">
    <property type="entry name" value="Coproporphyrinogen-III_oxidase"/>
</dbReference>
<dbReference type="InterPro" id="IPR007197">
    <property type="entry name" value="rSAM"/>
</dbReference>
<comment type="similarity">
    <text evidence="2">Belongs to the anaerobic coproporphyrinogen-III oxidase family. HemW subfamily.</text>
</comment>
<dbReference type="EMBL" id="DQVE01000047">
    <property type="protein sequence ID" value="HIP98573.1"/>
    <property type="molecule type" value="Genomic_DNA"/>
</dbReference>
<dbReference type="GO" id="GO:0046872">
    <property type="term" value="F:metal ion binding"/>
    <property type="evidence" value="ECO:0007669"/>
    <property type="project" value="UniProtKB-UniRule"/>
</dbReference>
<evidence type="ECO:0000256" key="2">
    <source>
        <dbReference type="ARBA" id="ARBA00006100"/>
    </source>
</evidence>
<dbReference type="GO" id="GO:0004109">
    <property type="term" value="F:coproporphyrinogen oxidase activity"/>
    <property type="evidence" value="ECO:0007669"/>
    <property type="project" value="InterPro"/>
</dbReference>
<dbReference type="CDD" id="cd01335">
    <property type="entry name" value="Radical_SAM"/>
    <property type="match status" value="1"/>
</dbReference>
<dbReference type="NCBIfam" id="TIGR00539">
    <property type="entry name" value="hemN_rel"/>
    <property type="match status" value="1"/>
</dbReference>
<accession>A0A9D1CGJ6</accession>
<dbReference type="InterPro" id="IPR006638">
    <property type="entry name" value="Elp3/MiaA/NifB-like_rSAM"/>
</dbReference>
<reference evidence="12" key="1">
    <citation type="journal article" date="2020" name="ISME J.">
        <title>Gammaproteobacteria mediating utilization of methyl-, sulfur- and petroleum organic compounds in deep ocean hydrothermal plumes.</title>
        <authorList>
            <person name="Zhou Z."/>
            <person name="Liu Y."/>
            <person name="Pan J."/>
            <person name="Cron B.R."/>
            <person name="Toner B.M."/>
            <person name="Anantharaman K."/>
            <person name="Breier J.A."/>
            <person name="Dick G.J."/>
            <person name="Li M."/>
        </authorList>
    </citation>
    <scope>NUCLEOTIDE SEQUENCE</scope>
    <source>
        <strain evidence="12">SZUA-1501</strain>
    </source>
</reference>
<dbReference type="SUPFAM" id="SSF102114">
    <property type="entry name" value="Radical SAM enzymes"/>
    <property type="match status" value="1"/>
</dbReference>
<comment type="subcellular location">
    <subcellularLocation>
        <location evidence="10">Cytoplasm</location>
    </subcellularLocation>
</comment>
<dbReference type="Proteomes" id="UP000606463">
    <property type="component" value="Unassembled WGS sequence"/>
</dbReference>
<keyword evidence="10" id="KW-0963">Cytoplasm</keyword>
<keyword evidence="4 10" id="KW-0349">Heme</keyword>
<evidence type="ECO:0000256" key="8">
    <source>
        <dbReference type="ARBA" id="ARBA00023014"/>
    </source>
</evidence>
<name>A0A9D1CGJ6_AQUAO</name>
<keyword evidence="10" id="KW-0004">4Fe-4S</keyword>
<dbReference type="PROSITE" id="PS51918">
    <property type="entry name" value="RADICAL_SAM"/>
    <property type="match status" value="1"/>
</dbReference>
<comment type="function">
    <text evidence="10">Probably acts as a heme chaperone, transferring heme to an unknown acceptor. Binds one molecule of heme per monomer, possibly covalently. Binds 1 [4Fe-4S] cluster. The cluster is coordinated with 3 cysteines and an exchangeable S-adenosyl-L-methionine.</text>
</comment>
<evidence type="ECO:0000256" key="9">
    <source>
        <dbReference type="ARBA" id="ARBA00023186"/>
    </source>
</evidence>
<dbReference type="GO" id="GO:0005737">
    <property type="term" value="C:cytoplasm"/>
    <property type="evidence" value="ECO:0007669"/>
    <property type="project" value="UniProtKB-SubCell"/>
</dbReference>
<dbReference type="Gene3D" id="3.20.20.70">
    <property type="entry name" value="Aldolase class I"/>
    <property type="match status" value="1"/>
</dbReference>
<evidence type="ECO:0000256" key="5">
    <source>
        <dbReference type="ARBA" id="ARBA00022691"/>
    </source>
</evidence>
<evidence type="ECO:0000313" key="12">
    <source>
        <dbReference type="EMBL" id="HIP98573.1"/>
    </source>
</evidence>
<evidence type="ECO:0000259" key="11">
    <source>
        <dbReference type="PROSITE" id="PS51918"/>
    </source>
</evidence>
<dbReference type="SFLD" id="SFLDG01065">
    <property type="entry name" value="anaerobic_coproporphyrinogen-I"/>
    <property type="match status" value="1"/>
</dbReference>
<evidence type="ECO:0000313" key="13">
    <source>
        <dbReference type="Proteomes" id="UP000606463"/>
    </source>
</evidence>
<dbReference type="InterPro" id="IPR058240">
    <property type="entry name" value="rSAM_sf"/>
</dbReference>
<dbReference type="AlphaFoldDB" id="A0A9D1CGJ6"/>
<protein>
    <recommendedName>
        <fullName evidence="3 10">Heme chaperone HemW</fullName>
    </recommendedName>
</protein>
<dbReference type="GO" id="GO:0006779">
    <property type="term" value="P:porphyrin-containing compound biosynthetic process"/>
    <property type="evidence" value="ECO:0007669"/>
    <property type="project" value="InterPro"/>
</dbReference>
<feature type="domain" description="Radical SAM core" evidence="11">
    <location>
        <begin position="1"/>
        <end position="232"/>
    </location>
</feature>
<organism evidence="12 13">
    <name type="scientific">Aquifex aeolicus</name>
    <dbReference type="NCBI Taxonomy" id="63363"/>
    <lineage>
        <taxon>Bacteria</taxon>
        <taxon>Pseudomonadati</taxon>
        <taxon>Aquificota</taxon>
        <taxon>Aquificia</taxon>
        <taxon>Aquificales</taxon>
        <taxon>Aquificaceae</taxon>
        <taxon>Aquifex</taxon>
    </lineage>
</organism>
<comment type="caution">
    <text evidence="12">The sequence shown here is derived from an EMBL/GenBank/DDBJ whole genome shotgun (WGS) entry which is preliminary data.</text>
</comment>
<evidence type="ECO:0000256" key="7">
    <source>
        <dbReference type="ARBA" id="ARBA00023004"/>
    </source>
</evidence>
<dbReference type="SMART" id="SM00729">
    <property type="entry name" value="Elp3"/>
    <property type="match status" value="1"/>
</dbReference>
<dbReference type="PANTHER" id="PTHR13932:SF5">
    <property type="entry name" value="RADICAL S-ADENOSYL METHIONINE DOMAIN-CONTAINING PROTEIN 1, MITOCHONDRIAL"/>
    <property type="match status" value="1"/>
</dbReference>
<dbReference type="GO" id="GO:0051539">
    <property type="term" value="F:4 iron, 4 sulfur cluster binding"/>
    <property type="evidence" value="ECO:0007669"/>
    <property type="project" value="UniProtKB-UniRule"/>
</dbReference>
<dbReference type="SFLD" id="SFLDG01082">
    <property type="entry name" value="B12-binding_domain_containing"/>
    <property type="match status" value="1"/>
</dbReference>
<evidence type="ECO:0000256" key="6">
    <source>
        <dbReference type="ARBA" id="ARBA00022723"/>
    </source>
</evidence>
<evidence type="ECO:0000256" key="3">
    <source>
        <dbReference type="ARBA" id="ARBA00017228"/>
    </source>
</evidence>
<dbReference type="Pfam" id="PF04055">
    <property type="entry name" value="Radical_SAM"/>
    <property type="match status" value="1"/>
</dbReference>
<evidence type="ECO:0000256" key="1">
    <source>
        <dbReference type="ARBA" id="ARBA00001966"/>
    </source>
</evidence>
<evidence type="ECO:0000256" key="4">
    <source>
        <dbReference type="ARBA" id="ARBA00022617"/>
    </source>
</evidence>
<dbReference type="SFLD" id="SFLDS00029">
    <property type="entry name" value="Radical_SAM"/>
    <property type="match status" value="1"/>
</dbReference>
<sequence length="365" mass="42191">MFKGLYIHIPFCSQKCPYCDFFSVTSREIDSETYFRALLEEIKIYSNFYSFSLQTVYFGGGTPSLILPHLYESFFNELGKLLDLSSLKEVTIEVNPESYTVEDFKQLREIGFTRVSVGVQSFLDENLGKLGRNHTSQHSLKILENAHKGGFENISVDLIWGLPGQTEEQLRKEFETLKQTPTVHLSAYLLTVYDETPFALLLKEGKLDLPSQERIEALYETLLEETEKLNFKRYEISNFSKREKFKSRHNLLYWKMEPFLGIGAGAWSFDGTKRWANIKNIKLYGEKLLKEKIPPVGDVINLTEKDFKKEAIILGLRTTEGIPLDWVKGRLPEEIIREFFVQKGEKIAFNKRGFLVSNTLLSMLV</sequence>
<dbReference type="InterPro" id="IPR004559">
    <property type="entry name" value="HemW-like"/>
</dbReference>
<keyword evidence="7 10" id="KW-0408">Iron</keyword>
<proteinExistence type="inferred from homology"/>
<keyword evidence="5 10" id="KW-0949">S-adenosyl-L-methionine</keyword>
<gene>
    <name evidence="12" type="primary">hemW</name>
    <name evidence="12" type="ORF">EYH37_04325</name>
</gene>
<dbReference type="PANTHER" id="PTHR13932">
    <property type="entry name" value="COPROPORPHYRINIGEN III OXIDASE"/>
    <property type="match status" value="1"/>
</dbReference>
<dbReference type="InterPro" id="IPR013785">
    <property type="entry name" value="Aldolase_TIM"/>
</dbReference>
<keyword evidence="6 10" id="KW-0479">Metal-binding</keyword>